<dbReference type="InterPro" id="IPR001128">
    <property type="entry name" value="Cyt_P450"/>
</dbReference>
<dbReference type="GO" id="GO:0016705">
    <property type="term" value="F:oxidoreductase activity, acting on paired donors, with incorporation or reduction of molecular oxygen"/>
    <property type="evidence" value="ECO:0007669"/>
    <property type="project" value="InterPro"/>
</dbReference>
<organism evidence="1 2">
    <name type="scientific">Papaver nudicaule</name>
    <name type="common">Iceland poppy</name>
    <dbReference type="NCBI Taxonomy" id="74823"/>
    <lineage>
        <taxon>Eukaryota</taxon>
        <taxon>Viridiplantae</taxon>
        <taxon>Streptophyta</taxon>
        <taxon>Embryophyta</taxon>
        <taxon>Tracheophyta</taxon>
        <taxon>Spermatophyta</taxon>
        <taxon>Magnoliopsida</taxon>
        <taxon>Ranunculales</taxon>
        <taxon>Papaveraceae</taxon>
        <taxon>Papaveroideae</taxon>
        <taxon>Papaver</taxon>
    </lineage>
</organism>
<dbReference type="GO" id="GO:0005506">
    <property type="term" value="F:iron ion binding"/>
    <property type="evidence" value="ECO:0007669"/>
    <property type="project" value="InterPro"/>
</dbReference>
<evidence type="ECO:0000313" key="1">
    <source>
        <dbReference type="EMBL" id="MCL7052086.1"/>
    </source>
</evidence>
<protein>
    <recommendedName>
        <fullName evidence="3">Cytochrome P450</fullName>
    </recommendedName>
</protein>
<dbReference type="GO" id="GO:0020037">
    <property type="term" value="F:heme binding"/>
    <property type="evidence" value="ECO:0007669"/>
    <property type="project" value="InterPro"/>
</dbReference>
<keyword evidence="2" id="KW-1185">Reference proteome</keyword>
<proteinExistence type="predicted"/>
<dbReference type="Proteomes" id="UP001177140">
    <property type="component" value="Unassembled WGS sequence"/>
</dbReference>
<name>A0AA41W2Q4_PAPNU</name>
<evidence type="ECO:0000313" key="2">
    <source>
        <dbReference type="Proteomes" id="UP001177140"/>
    </source>
</evidence>
<accession>A0AA41W2Q4</accession>
<evidence type="ECO:0008006" key="3">
    <source>
        <dbReference type="Google" id="ProtNLM"/>
    </source>
</evidence>
<dbReference type="GO" id="GO:0004497">
    <property type="term" value="F:monooxygenase activity"/>
    <property type="evidence" value="ECO:0007669"/>
    <property type="project" value="InterPro"/>
</dbReference>
<dbReference type="GO" id="GO:0033075">
    <property type="term" value="P:isoquinoline alkaloid biosynthetic process"/>
    <property type="evidence" value="ECO:0007669"/>
    <property type="project" value="UniProtKB-ARBA"/>
</dbReference>
<sequence length="75" mass="8546">MIMINPNVGEKIYNELITFEETQAKKVTGYDTSKSFTEKLTQFANLLDYDSLGNLSYLHATINETLRLYPAVPQV</sequence>
<dbReference type="AlphaFoldDB" id="A0AA41W2Q4"/>
<dbReference type="SUPFAM" id="SSF48264">
    <property type="entry name" value="Cytochrome P450"/>
    <property type="match status" value="1"/>
</dbReference>
<dbReference type="Pfam" id="PF00067">
    <property type="entry name" value="p450"/>
    <property type="match status" value="1"/>
</dbReference>
<gene>
    <name evidence="1" type="ORF">MKW94_011973</name>
</gene>
<dbReference type="Gene3D" id="1.10.630.10">
    <property type="entry name" value="Cytochrome P450"/>
    <property type="match status" value="1"/>
</dbReference>
<reference evidence="1" key="1">
    <citation type="submission" date="2022-03" db="EMBL/GenBank/DDBJ databases">
        <title>A functionally conserved STORR gene fusion in Papaver species that diverged 16.8 million years ago.</title>
        <authorList>
            <person name="Catania T."/>
        </authorList>
    </citation>
    <scope>NUCLEOTIDE SEQUENCE</scope>
    <source>
        <strain evidence="1">S-191538</strain>
    </source>
</reference>
<dbReference type="EMBL" id="JAJJMA010346004">
    <property type="protein sequence ID" value="MCL7052086.1"/>
    <property type="molecule type" value="Genomic_DNA"/>
</dbReference>
<comment type="caution">
    <text evidence="1">The sequence shown here is derived from an EMBL/GenBank/DDBJ whole genome shotgun (WGS) entry which is preliminary data.</text>
</comment>
<dbReference type="InterPro" id="IPR036396">
    <property type="entry name" value="Cyt_P450_sf"/>
</dbReference>